<feature type="transmembrane region" description="Helical" evidence="8">
    <location>
        <begin position="312"/>
        <end position="333"/>
    </location>
</feature>
<feature type="transmembrane region" description="Helical" evidence="8">
    <location>
        <begin position="255"/>
        <end position="273"/>
    </location>
</feature>
<feature type="transmembrane region" description="Helical" evidence="8">
    <location>
        <begin position="285"/>
        <end position="306"/>
    </location>
</feature>
<dbReference type="InterPro" id="IPR004812">
    <property type="entry name" value="Efflux_drug-R_Bcr/CmlA"/>
</dbReference>
<dbReference type="Gene3D" id="1.20.1720.10">
    <property type="entry name" value="Multidrug resistance protein D"/>
    <property type="match status" value="1"/>
</dbReference>
<feature type="transmembrane region" description="Helical" evidence="8">
    <location>
        <begin position="12"/>
        <end position="30"/>
    </location>
</feature>
<feature type="transmembrane region" description="Helical" evidence="8">
    <location>
        <begin position="170"/>
        <end position="189"/>
    </location>
</feature>
<dbReference type="SUPFAM" id="SSF103473">
    <property type="entry name" value="MFS general substrate transporter"/>
    <property type="match status" value="1"/>
</dbReference>
<accession>A0A3D9V4S7</accession>
<keyword evidence="4" id="KW-1003">Cell membrane</keyword>
<evidence type="ECO:0000256" key="2">
    <source>
        <dbReference type="ARBA" id="ARBA00006236"/>
    </source>
</evidence>
<evidence type="ECO:0000256" key="8">
    <source>
        <dbReference type="SAM" id="Phobius"/>
    </source>
</evidence>
<evidence type="ECO:0000256" key="4">
    <source>
        <dbReference type="ARBA" id="ARBA00022475"/>
    </source>
</evidence>
<feature type="transmembrane region" description="Helical" evidence="8">
    <location>
        <begin position="106"/>
        <end position="127"/>
    </location>
</feature>
<keyword evidence="7 8" id="KW-0472">Membrane</keyword>
<feature type="transmembrane region" description="Helical" evidence="8">
    <location>
        <begin position="139"/>
        <end position="158"/>
    </location>
</feature>
<organism evidence="10 11">
    <name type="scientific">Calidifontibacter indicus</name>
    <dbReference type="NCBI Taxonomy" id="419650"/>
    <lineage>
        <taxon>Bacteria</taxon>
        <taxon>Bacillati</taxon>
        <taxon>Actinomycetota</taxon>
        <taxon>Actinomycetes</taxon>
        <taxon>Micrococcales</taxon>
        <taxon>Dermacoccaceae</taxon>
        <taxon>Calidifontibacter</taxon>
    </lineage>
</organism>
<dbReference type="Pfam" id="PF07690">
    <property type="entry name" value="MFS_1"/>
    <property type="match status" value="1"/>
</dbReference>
<feature type="transmembrane region" description="Helical" evidence="8">
    <location>
        <begin position="222"/>
        <end position="243"/>
    </location>
</feature>
<feature type="transmembrane region" description="Helical" evidence="8">
    <location>
        <begin position="81"/>
        <end position="100"/>
    </location>
</feature>
<keyword evidence="11" id="KW-1185">Reference proteome</keyword>
<comment type="caution">
    <text evidence="10">The sequence shown here is derived from an EMBL/GenBank/DDBJ whole genome shotgun (WGS) entry which is preliminary data.</text>
</comment>
<dbReference type="InterPro" id="IPR036259">
    <property type="entry name" value="MFS_trans_sf"/>
</dbReference>
<feature type="transmembrane region" description="Helical" evidence="8">
    <location>
        <begin position="50"/>
        <end position="69"/>
    </location>
</feature>
<proteinExistence type="inferred from homology"/>
<evidence type="ECO:0000256" key="6">
    <source>
        <dbReference type="ARBA" id="ARBA00022989"/>
    </source>
</evidence>
<evidence type="ECO:0000256" key="1">
    <source>
        <dbReference type="ARBA" id="ARBA00004651"/>
    </source>
</evidence>
<comment type="subcellular location">
    <subcellularLocation>
        <location evidence="1">Cell membrane</location>
        <topology evidence="1">Multi-pass membrane protein</topology>
    </subcellularLocation>
</comment>
<keyword evidence="5 8" id="KW-0812">Transmembrane</keyword>
<dbReference type="GO" id="GO:0005886">
    <property type="term" value="C:plasma membrane"/>
    <property type="evidence" value="ECO:0007669"/>
    <property type="project" value="UniProtKB-SubCell"/>
</dbReference>
<dbReference type="GO" id="GO:1990961">
    <property type="term" value="P:xenobiotic detoxification by transmembrane export across the plasma membrane"/>
    <property type="evidence" value="ECO:0007669"/>
    <property type="project" value="InterPro"/>
</dbReference>
<dbReference type="PANTHER" id="PTHR23502">
    <property type="entry name" value="MAJOR FACILITATOR SUPERFAMILY"/>
    <property type="match status" value="1"/>
</dbReference>
<keyword evidence="3" id="KW-0813">Transport</keyword>
<feature type="transmembrane region" description="Helical" evidence="8">
    <location>
        <begin position="373"/>
        <end position="395"/>
    </location>
</feature>
<evidence type="ECO:0000256" key="5">
    <source>
        <dbReference type="ARBA" id="ARBA00022692"/>
    </source>
</evidence>
<gene>
    <name evidence="10" type="ORF">DFJ65_3272</name>
</gene>
<dbReference type="PROSITE" id="PS50850">
    <property type="entry name" value="MFS"/>
    <property type="match status" value="1"/>
</dbReference>
<feature type="transmembrane region" description="Helical" evidence="8">
    <location>
        <begin position="345"/>
        <end position="367"/>
    </location>
</feature>
<feature type="domain" description="Major facilitator superfamily (MFS) profile" evidence="9">
    <location>
        <begin position="15"/>
        <end position="400"/>
    </location>
</feature>
<keyword evidence="6 8" id="KW-1133">Transmembrane helix</keyword>
<reference evidence="10 11" key="1">
    <citation type="submission" date="2018-08" db="EMBL/GenBank/DDBJ databases">
        <title>Sequencing the genomes of 1000 actinobacteria strains.</title>
        <authorList>
            <person name="Klenk H.-P."/>
        </authorList>
    </citation>
    <scope>NUCLEOTIDE SEQUENCE [LARGE SCALE GENOMIC DNA]</scope>
    <source>
        <strain evidence="10 11">DSM 22967</strain>
    </source>
</reference>
<dbReference type="GO" id="GO:0042910">
    <property type="term" value="F:xenobiotic transmembrane transporter activity"/>
    <property type="evidence" value="ECO:0007669"/>
    <property type="project" value="InterPro"/>
</dbReference>
<protein>
    <submittedName>
        <fullName evidence="10">DHA1 family bicyclomycin/chloramphenicol resistance-like MFS transporter</fullName>
    </submittedName>
</protein>
<dbReference type="CDD" id="cd17320">
    <property type="entry name" value="MFS_MdfA_MDR_like"/>
    <property type="match status" value="1"/>
</dbReference>
<dbReference type="InterPro" id="IPR011701">
    <property type="entry name" value="MFS"/>
</dbReference>
<evidence type="ECO:0000256" key="7">
    <source>
        <dbReference type="ARBA" id="ARBA00023136"/>
    </source>
</evidence>
<dbReference type="EMBL" id="QTUA01000001">
    <property type="protein sequence ID" value="REF32171.1"/>
    <property type="molecule type" value="Genomic_DNA"/>
</dbReference>
<evidence type="ECO:0000313" key="10">
    <source>
        <dbReference type="EMBL" id="REF32171.1"/>
    </source>
</evidence>
<sequence length="418" mass="44110">MDEVDASGKRPLWVLLVTLASLTMLGPFTIDTAFPAFGRMGTEFHADTAEMQLVVTAYMLAFAAMSPFHGPISDAVGRRPVMIAGLSVYLLASIGCALAPNLTVLLAFRVLQGLSAGGGVIVSRAVVRDMFEGPQAQKLMSRVTMIFGIAPAVAPIIGGLLLRTGSWRSIFWFLVVVAALMIALVVFVLPESHPTHRRTAFVPKVLVAGLVRAGRSAAFHRLSWAASLSFAGYFVYVGAAPIFVVDLMHKGEDDFWMLFVPLIGGMIIGSAICSWSSGRMSANRLVTGGMLFGLFGALVNVVLAAVTATQDLPWAVVGPALLGVGSGVCYPALQLMLLDMFPASRGATVSLFTFFTLVLNGLTAGFVTPHTSGSTLALALTSLTGLVLGFVFWTFHLRHRPGAGGRLRAAAVPAADPT</sequence>
<comment type="similarity">
    <text evidence="2">Belongs to the major facilitator superfamily. Bcr/CmlA family.</text>
</comment>
<dbReference type="AlphaFoldDB" id="A0A3D9V4S7"/>
<dbReference type="Proteomes" id="UP000256253">
    <property type="component" value="Unassembled WGS sequence"/>
</dbReference>
<evidence type="ECO:0000259" key="9">
    <source>
        <dbReference type="PROSITE" id="PS50850"/>
    </source>
</evidence>
<dbReference type="InterPro" id="IPR020846">
    <property type="entry name" value="MFS_dom"/>
</dbReference>
<evidence type="ECO:0000256" key="3">
    <source>
        <dbReference type="ARBA" id="ARBA00022448"/>
    </source>
</evidence>
<dbReference type="NCBIfam" id="TIGR00710">
    <property type="entry name" value="efflux_Bcr_CflA"/>
    <property type="match status" value="1"/>
</dbReference>
<name>A0A3D9V4S7_9MICO</name>
<dbReference type="PANTHER" id="PTHR23502:SF132">
    <property type="entry name" value="POLYAMINE TRANSPORTER 2-RELATED"/>
    <property type="match status" value="1"/>
</dbReference>
<dbReference type="GO" id="GO:0015385">
    <property type="term" value="F:sodium:proton antiporter activity"/>
    <property type="evidence" value="ECO:0007669"/>
    <property type="project" value="TreeGrafter"/>
</dbReference>
<evidence type="ECO:0000313" key="11">
    <source>
        <dbReference type="Proteomes" id="UP000256253"/>
    </source>
</evidence>